<evidence type="ECO:0000259" key="7">
    <source>
        <dbReference type="Pfam" id="PF20684"/>
    </source>
</evidence>
<evidence type="ECO:0000256" key="3">
    <source>
        <dbReference type="ARBA" id="ARBA00022989"/>
    </source>
</evidence>
<feature type="transmembrane region" description="Helical" evidence="6">
    <location>
        <begin position="6"/>
        <end position="27"/>
    </location>
</feature>
<evidence type="ECO:0000256" key="6">
    <source>
        <dbReference type="SAM" id="Phobius"/>
    </source>
</evidence>
<feature type="transmembrane region" description="Helical" evidence="6">
    <location>
        <begin position="116"/>
        <end position="143"/>
    </location>
</feature>
<dbReference type="AlphaFoldDB" id="A0A4Y8CIF0"/>
<organism evidence="8 9">
    <name type="scientific">Botryotinia calthae</name>
    <dbReference type="NCBI Taxonomy" id="38488"/>
    <lineage>
        <taxon>Eukaryota</taxon>
        <taxon>Fungi</taxon>
        <taxon>Dikarya</taxon>
        <taxon>Ascomycota</taxon>
        <taxon>Pezizomycotina</taxon>
        <taxon>Leotiomycetes</taxon>
        <taxon>Helotiales</taxon>
        <taxon>Sclerotiniaceae</taxon>
        <taxon>Botryotinia</taxon>
    </lineage>
</organism>
<dbReference type="Pfam" id="PF20684">
    <property type="entry name" value="Fung_rhodopsin"/>
    <property type="match status" value="1"/>
</dbReference>
<comment type="subcellular location">
    <subcellularLocation>
        <location evidence="1">Membrane</location>
        <topology evidence="1">Multi-pass membrane protein</topology>
    </subcellularLocation>
</comment>
<keyword evidence="2 6" id="KW-0812">Transmembrane</keyword>
<keyword evidence="9" id="KW-1185">Reference proteome</keyword>
<gene>
    <name evidence="8" type="ORF">BOTCAL_0668g00020</name>
</gene>
<feature type="transmembrane region" description="Helical" evidence="6">
    <location>
        <begin position="83"/>
        <end position="104"/>
    </location>
</feature>
<evidence type="ECO:0000313" key="8">
    <source>
        <dbReference type="EMBL" id="TEY33691.1"/>
    </source>
</evidence>
<dbReference type="OrthoDB" id="5273647at2759"/>
<keyword evidence="3 6" id="KW-1133">Transmembrane helix</keyword>
<name>A0A4Y8CIF0_9HELO</name>
<evidence type="ECO:0000256" key="5">
    <source>
        <dbReference type="ARBA" id="ARBA00038359"/>
    </source>
</evidence>
<feature type="transmembrane region" description="Helical" evidence="6">
    <location>
        <begin position="197"/>
        <end position="215"/>
    </location>
</feature>
<dbReference type="Proteomes" id="UP000297299">
    <property type="component" value="Unassembled WGS sequence"/>
</dbReference>
<accession>A0A4Y8CIF0</accession>
<feature type="transmembrane region" description="Helical" evidence="6">
    <location>
        <begin position="39"/>
        <end position="63"/>
    </location>
</feature>
<dbReference type="EMBL" id="PHWZ01000665">
    <property type="protein sequence ID" value="TEY33691.1"/>
    <property type="molecule type" value="Genomic_DNA"/>
</dbReference>
<evidence type="ECO:0000313" key="9">
    <source>
        <dbReference type="Proteomes" id="UP000297299"/>
    </source>
</evidence>
<reference evidence="8 9" key="1">
    <citation type="submission" date="2017-11" db="EMBL/GenBank/DDBJ databases">
        <title>Comparative genomics of Botrytis spp.</title>
        <authorList>
            <person name="Valero-Jimenez C.A."/>
            <person name="Tapia P."/>
            <person name="Veloso J."/>
            <person name="Silva-Moreno E."/>
            <person name="Staats M."/>
            <person name="Valdes J.H."/>
            <person name="Van Kan J.A.L."/>
        </authorList>
    </citation>
    <scope>NUCLEOTIDE SEQUENCE [LARGE SCALE GENOMIC DNA]</scope>
    <source>
        <strain evidence="8 9">MUCL2830</strain>
    </source>
</reference>
<evidence type="ECO:0000256" key="2">
    <source>
        <dbReference type="ARBA" id="ARBA00022692"/>
    </source>
</evidence>
<dbReference type="InterPro" id="IPR052337">
    <property type="entry name" value="SAT4-like"/>
</dbReference>
<protein>
    <recommendedName>
        <fullName evidence="7">Rhodopsin domain-containing protein</fullName>
    </recommendedName>
</protein>
<evidence type="ECO:0000256" key="1">
    <source>
        <dbReference type="ARBA" id="ARBA00004141"/>
    </source>
</evidence>
<comment type="similarity">
    <text evidence="5">Belongs to the SAT4 family.</text>
</comment>
<comment type="caution">
    <text evidence="8">The sequence shown here is derived from an EMBL/GenBank/DDBJ whole genome shotgun (WGS) entry which is preliminary data.</text>
</comment>
<dbReference type="InterPro" id="IPR049326">
    <property type="entry name" value="Rhodopsin_dom_fungi"/>
</dbReference>
<feature type="domain" description="Rhodopsin" evidence="7">
    <location>
        <begin position="27"/>
        <end position="210"/>
    </location>
</feature>
<dbReference type="PANTHER" id="PTHR33048">
    <property type="entry name" value="PTH11-LIKE INTEGRAL MEMBRANE PROTEIN (AFU_ORTHOLOGUE AFUA_5G11245)"/>
    <property type="match status" value="1"/>
</dbReference>
<dbReference type="STRING" id="38488.A0A4Y8CIF0"/>
<dbReference type="PANTHER" id="PTHR33048:SF47">
    <property type="entry name" value="INTEGRAL MEMBRANE PROTEIN-RELATED"/>
    <property type="match status" value="1"/>
</dbReference>
<feature type="transmembrane region" description="Helical" evidence="6">
    <location>
        <begin position="163"/>
        <end position="185"/>
    </location>
</feature>
<keyword evidence="4 6" id="KW-0472">Membrane</keyword>
<dbReference type="GO" id="GO:0016020">
    <property type="term" value="C:membrane"/>
    <property type="evidence" value="ECO:0007669"/>
    <property type="project" value="UniProtKB-SubCell"/>
</dbReference>
<evidence type="ECO:0000256" key="4">
    <source>
        <dbReference type="ARBA" id="ARBA00023136"/>
    </source>
</evidence>
<sequence length="293" mass="32520">MGIPLNAVNVLVISSVTLFLSFISLIFRLWSRILKNTTLALNDYAIIVAFLFALGLVLAFYVASFAASLGIHTVQVPSETLVLHLKILWAAANFFVKISILHLYTEIFPNIYVRRVCYGIGALSGGYIISVIAEAFFMCHPIAYNWNKAIPNGHCDDQGAAYLGAGVINLLIDVSVVVLPMPLLWALQMDWKKKIGVAAMFSLGFLLMIAIWSVLEPTLGVVNACLPVMQPVLQKIFRRNTPRRSTVHSNDEQFFTVDGGRGVIYSKNRKFRKLRGVELPMDSLNTDEDLLAV</sequence>
<proteinExistence type="inferred from homology"/>